<evidence type="ECO:0000313" key="3">
    <source>
        <dbReference type="Proteomes" id="UP000294489"/>
    </source>
</evidence>
<dbReference type="Pfam" id="PF12281">
    <property type="entry name" value="NTP_transf_8"/>
    <property type="match status" value="1"/>
</dbReference>
<dbReference type="EMBL" id="SOEC01000033">
    <property type="protein sequence ID" value="TDX21863.1"/>
    <property type="molecule type" value="Genomic_DNA"/>
</dbReference>
<reference evidence="2 3" key="1">
    <citation type="submission" date="2019-03" db="EMBL/GenBank/DDBJ databases">
        <title>Freshwater and sediment microbial communities from various areas in North America, analyzing microbe dynamics in response to fracking.</title>
        <authorList>
            <person name="Lamendella R."/>
        </authorList>
    </citation>
    <scope>NUCLEOTIDE SEQUENCE [LARGE SCALE GENOMIC DNA]</scope>
    <source>
        <strain evidence="2 3">6_TX</strain>
    </source>
</reference>
<sequence length="336" mass="38625">MGYIPLSSEQIKVALNATQLFETLEGHRQQARSVAGSMHWKRINGRDYLYRAYSYGKNQSLGPRSHETEQTKVQFEARQQAYREQESQLRDQFTVHSAYIRANRLNRFPLAGARVIRALQRQNVPFRVIGTNALYAYEARAGIQFQAEHLATDDMDVLMDARQGVRIVTNLKRRSLLSLLQSSDKTFQRVSSSPYEFCAANARGYRVDFITQGGDPMHMNDFERLLDSDDLKPVTISSLKWQVSAPRFEAVVFDERGMPLRVHTTDPRAFVLHKWYVSQQPDRQAMKRARDEDQARLVATLLRNELADLPTTRAVNRIFPHTVSQHAVDALDDLDL</sequence>
<dbReference type="InterPro" id="IPR058575">
    <property type="entry name" value="NTP_transf_8_dom"/>
</dbReference>
<dbReference type="OrthoDB" id="6142474at2"/>
<protein>
    <recommendedName>
        <fullName evidence="1">Nucleotidyltransferase-like domain-containing protein</fullName>
    </recommendedName>
</protein>
<dbReference type="AlphaFoldDB" id="A0A4V3GS85"/>
<proteinExistence type="predicted"/>
<evidence type="ECO:0000313" key="2">
    <source>
        <dbReference type="EMBL" id="TDX21863.1"/>
    </source>
</evidence>
<dbReference type="RefSeq" id="WP_134021386.1">
    <property type="nucleotide sequence ID" value="NZ_SOEC01000033.1"/>
</dbReference>
<comment type="caution">
    <text evidence="2">The sequence shown here is derived from an EMBL/GenBank/DDBJ whole genome shotgun (WGS) entry which is preliminary data.</text>
</comment>
<organism evidence="2 3">
    <name type="scientific">Modicisalibacter xianhensis</name>
    <dbReference type="NCBI Taxonomy" id="442341"/>
    <lineage>
        <taxon>Bacteria</taxon>
        <taxon>Pseudomonadati</taxon>
        <taxon>Pseudomonadota</taxon>
        <taxon>Gammaproteobacteria</taxon>
        <taxon>Oceanospirillales</taxon>
        <taxon>Halomonadaceae</taxon>
        <taxon>Modicisalibacter</taxon>
    </lineage>
</organism>
<dbReference type="Proteomes" id="UP000294489">
    <property type="component" value="Unassembled WGS sequence"/>
</dbReference>
<gene>
    <name evidence="2" type="ORF">DFO67_13320</name>
</gene>
<feature type="domain" description="Nucleotidyltransferase-like" evidence="1">
    <location>
        <begin position="113"/>
        <end position="317"/>
    </location>
</feature>
<evidence type="ECO:0000259" key="1">
    <source>
        <dbReference type="Pfam" id="PF12281"/>
    </source>
</evidence>
<name>A0A4V3GS85_9GAMM</name>
<accession>A0A4V3GS85</accession>